<dbReference type="PANTHER" id="PTHR10695:SF46">
    <property type="entry name" value="BIFUNCTIONAL COENZYME A SYNTHASE-RELATED"/>
    <property type="match status" value="1"/>
</dbReference>
<comment type="pathway">
    <text evidence="5">Cofactor biosynthesis; coenzyme A biosynthesis; CoA from (R)-pantothenate: step 5/5.</text>
</comment>
<name>A0A2S7MY34_9BACI</name>
<evidence type="ECO:0000256" key="1">
    <source>
        <dbReference type="ARBA" id="ARBA00009018"/>
    </source>
</evidence>
<feature type="binding site" evidence="5">
    <location>
        <begin position="12"/>
        <end position="17"/>
    </location>
    <ligand>
        <name>ATP</name>
        <dbReference type="ChEBI" id="CHEBI:30616"/>
    </ligand>
</feature>
<dbReference type="CDD" id="cd02022">
    <property type="entry name" value="DPCK"/>
    <property type="match status" value="1"/>
</dbReference>
<dbReference type="NCBIfam" id="TIGR00152">
    <property type="entry name" value="dephospho-CoA kinase"/>
    <property type="match status" value="1"/>
</dbReference>
<keyword evidence="2 5" id="KW-0547">Nucleotide-binding</keyword>
<evidence type="ECO:0000256" key="4">
    <source>
        <dbReference type="ARBA" id="ARBA00022993"/>
    </source>
</evidence>
<dbReference type="EMBL" id="PKOZ01000008">
    <property type="protein sequence ID" value="PQD94665.1"/>
    <property type="molecule type" value="Genomic_DNA"/>
</dbReference>
<dbReference type="PANTHER" id="PTHR10695">
    <property type="entry name" value="DEPHOSPHO-COA KINASE-RELATED"/>
    <property type="match status" value="1"/>
</dbReference>
<dbReference type="FunFam" id="3.40.50.300:FF:000485">
    <property type="entry name" value="Dephospho-CoA kinase CAB5"/>
    <property type="match status" value="1"/>
</dbReference>
<dbReference type="EC" id="2.7.1.24" evidence="5 6"/>
<evidence type="ECO:0000256" key="6">
    <source>
        <dbReference type="NCBIfam" id="TIGR00152"/>
    </source>
</evidence>
<keyword evidence="8" id="KW-1185">Reference proteome</keyword>
<comment type="catalytic activity">
    <reaction evidence="5">
        <text>3'-dephospho-CoA + ATP = ADP + CoA + H(+)</text>
        <dbReference type="Rhea" id="RHEA:18245"/>
        <dbReference type="ChEBI" id="CHEBI:15378"/>
        <dbReference type="ChEBI" id="CHEBI:30616"/>
        <dbReference type="ChEBI" id="CHEBI:57287"/>
        <dbReference type="ChEBI" id="CHEBI:57328"/>
        <dbReference type="ChEBI" id="CHEBI:456216"/>
        <dbReference type="EC" id="2.7.1.24"/>
    </reaction>
</comment>
<dbReference type="HAMAP" id="MF_00376">
    <property type="entry name" value="Dephospho_CoA_kinase"/>
    <property type="match status" value="1"/>
</dbReference>
<dbReference type="Proteomes" id="UP000239663">
    <property type="component" value="Unassembled WGS sequence"/>
</dbReference>
<dbReference type="PROSITE" id="PS51219">
    <property type="entry name" value="DPCK"/>
    <property type="match status" value="1"/>
</dbReference>
<evidence type="ECO:0000256" key="3">
    <source>
        <dbReference type="ARBA" id="ARBA00022840"/>
    </source>
</evidence>
<dbReference type="RefSeq" id="WP_104850046.1">
    <property type="nucleotide sequence ID" value="NZ_PKOZ01000008.1"/>
</dbReference>
<organism evidence="7 8">
    <name type="scientific">Pradoshia eiseniae</name>
    <dbReference type="NCBI Taxonomy" id="2064768"/>
    <lineage>
        <taxon>Bacteria</taxon>
        <taxon>Bacillati</taxon>
        <taxon>Bacillota</taxon>
        <taxon>Bacilli</taxon>
        <taxon>Bacillales</taxon>
        <taxon>Bacillaceae</taxon>
        <taxon>Pradoshia</taxon>
    </lineage>
</organism>
<protein>
    <recommendedName>
        <fullName evidence="5 6">Dephospho-CoA kinase</fullName>
        <ecNumber evidence="5 6">2.7.1.24</ecNumber>
    </recommendedName>
    <alternativeName>
        <fullName evidence="5">Dephosphocoenzyme A kinase</fullName>
    </alternativeName>
</protein>
<keyword evidence="5" id="KW-0808">Transferase</keyword>
<dbReference type="GO" id="GO:0004140">
    <property type="term" value="F:dephospho-CoA kinase activity"/>
    <property type="evidence" value="ECO:0007669"/>
    <property type="project" value="UniProtKB-UniRule"/>
</dbReference>
<dbReference type="Gene3D" id="3.40.50.300">
    <property type="entry name" value="P-loop containing nucleotide triphosphate hydrolases"/>
    <property type="match status" value="1"/>
</dbReference>
<evidence type="ECO:0000256" key="2">
    <source>
        <dbReference type="ARBA" id="ARBA00022741"/>
    </source>
</evidence>
<proteinExistence type="inferred from homology"/>
<evidence type="ECO:0000313" key="7">
    <source>
        <dbReference type="EMBL" id="PQD94665.1"/>
    </source>
</evidence>
<evidence type="ECO:0000313" key="8">
    <source>
        <dbReference type="Proteomes" id="UP000239663"/>
    </source>
</evidence>
<comment type="subcellular location">
    <subcellularLocation>
        <location evidence="5">Cytoplasm</location>
    </subcellularLocation>
</comment>
<sequence>MKKIIGLTGGIASGKSTVSNWLISQGYPVVDADVAARKVVEPGMPALREITEAFGRDILLEDGTLNRKKLGAIIFSDDEKRQTLNAIVHPAVREWMRQETERAFLEGTSIVIMDIPLLFESKLTHMVEETILVYVSMETQLKRLMDRDGYSEADALARIRAQMPIDDKRKLADYIIDNNGPVSETIEQVKEIMKQFK</sequence>
<dbReference type="OrthoDB" id="9812943at2"/>
<keyword evidence="5 7" id="KW-0418">Kinase</keyword>
<keyword evidence="3 5" id="KW-0067">ATP-binding</keyword>
<comment type="function">
    <text evidence="5">Catalyzes the phosphorylation of the 3'-hydroxyl group of dephosphocoenzyme A to form coenzyme A.</text>
</comment>
<dbReference type="InterPro" id="IPR027417">
    <property type="entry name" value="P-loop_NTPase"/>
</dbReference>
<dbReference type="AlphaFoldDB" id="A0A2S7MY34"/>
<accession>A0A2S7MY34</accession>
<keyword evidence="4 5" id="KW-0173">Coenzyme A biosynthesis</keyword>
<comment type="caution">
    <text evidence="7">The sequence shown here is derived from an EMBL/GenBank/DDBJ whole genome shotgun (WGS) entry which is preliminary data.</text>
</comment>
<dbReference type="InterPro" id="IPR001977">
    <property type="entry name" value="Depp_CoAkinase"/>
</dbReference>
<evidence type="ECO:0000256" key="5">
    <source>
        <dbReference type="HAMAP-Rule" id="MF_00376"/>
    </source>
</evidence>
<dbReference type="GO" id="GO:0005524">
    <property type="term" value="F:ATP binding"/>
    <property type="evidence" value="ECO:0007669"/>
    <property type="project" value="UniProtKB-UniRule"/>
</dbReference>
<dbReference type="GO" id="GO:0015937">
    <property type="term" value="P:coenzyme A biosynthetic process"/>
    <property type="evidence" value="ECO:0007669"/>
    <property type="project" value="UniProtKB-UniRule"/>
</dbReference>
<comment type="similarity">
    <text evidence="1 5">Belongs to the CoaE family.</text>
</comment>
<dbReference type="GO" id="GO:0005737">
    <property type="term" value="C:cytoplasm"/>
    <property type="evidence" value="ECO:0007669"/>
    <property type="project" value="UniProtKB-SubCell"/>
</dbReference>
<gene>
    <name evidence="5" type="primary">coaE</name>
    <name evidence="7" type="ORF">CYL18_13470</name>
</gene>
<keyword evidence="5" id="KW-0963">Cytoplasm</keyword>
<reference evidence="7 8" key="1">
    <citation type="submission" date="2017-12" db="EMBL/GenBank/DDBJ databases">
        <title>Taxonomic description and draft genome of Pradoshia cofamensis Gen. nov., sp. nov., a thermotolerant bacillale isolated from anterior gut of earthworm Eisenia fetida.</title>
        <authorList>
            <person name="Saha T."/>
            <person name="Chakraborty R."/>
        </authorList>
    </citation>
    <scope>NUCLEOTIDE SEQUENCE [LARGE SCALE GENOMIC DNA]</scope>
    <source>
        <strain evidence="7 8">EAG3</strain>
    </source>
</reference>
<dbReference type="Pfam" id="PF01121">
    <property type="entry name" value="CoaE"/>
    <property type="match status" value="1"/>
</dbReference>
<dbReference type="UniPathway" id="UPA00241">
    <property type="reaction ID" value="UER00356"/>
</dbReference>
<dbReference type="SUPFAM" id="SSF52540">
    <property type="entry name" value="P-loop containing nucleoside triphosphate hydrolases"/>
    <property type="match status" value="1"/>
</dbReference>